<dbReference type="AlphaFoldDB" id="A0A4C2ABU7"/>
<feature type="region of interest" description="Disordered" evidence="1">
    <location>
        <begin position="50"/>
        <end position="77"/>
    </location>
</feature>
<evidence type="ECO:0000256" key="1">
    <source>
        <dbReference type="SAM" id="MobiDB-lite"/>
    </source>
</evidence>
<dbReference type="EMBL" id="BGZK01003070">
    <property type="protein sequence ID" value="GBP98116.1"/>
    <property type="molecule type" value="Genomic_DNA"/>
</dbReference>
<proteinExistence type="predicted"/>
<feature type="compositionally biased region" description="Basic and acidic residues" evidence="1">
    <location>
        <begin position="60"/>
        <end position="77"/>
    </location>
</feature>
<keyword evidence="3" id="KW-1185">Reference proteome</keyword>
<reference evidence="2 3" key="1">
    <citation type="journal article" date="2019" name="Commun. Biol.">
        <title>The bagworm genome reveals a unique fibroin gene that provides high tensile strength.</title>
        <authorList>
            <person name="Kono N."/>
            <person name="Nakamura H."/>
            <person name="Ohtoshi R."/>
            <person name="Tomita M."/>
            <person name="Numata K."/>
            <person name="Arakawa K."/>
        </authorList>
    </citation>
    <scope>NUCLEOTIDE SEQUENCE [LARGE SCALE GENOMIC DNA]</scope>
</reference>
<organism evidence="2 3">
    <name type="scientific">Eumeta variegata</name>
    <name type="common">Bagworm moth</name>
    <name type="synonym">Eumeta japonica</name>
    <dbReference type="NCBI Taxonomy" id="151549"/>
    <lineage>
        <taxon>Eukaryota</taxon>
        <taxon>Metazoa</taxon>
        <taxon>Ecdysozoa</taxon>
        <taxon>Arthropoda</taxon>
        <taxon>Hexapoda</taxon>
        <taxon>Insecta</taxon>
        <taxon>Pterygota</taxon>
        <taxon>Neoptera</taxon>
        <taxon>Endopterygota</taxon>
        <taxon>Lepidoptera</taxon>
        <taxon>Glossata</taxon>
        <taxon>Ditrysia</taxon>
        <taxon>Tineoidea</taxon>
        <taxon>Psychidae</taxon>
        <taxon>Oiketicinae</taxon>
        <taxon>Eumeta</taxon>
    </lineage>
</organism>
<dbReference type="Proteomes" id="UP000299102">
    <property type="component" value="Unassembled WGS sequence"/>
</dbReference>
<protein>
    <submittedName>
        <fullName evidence="2">Uncharacterized protein</fullName>
    </submittedName>
</protein>
<sequence length="77" mass="8791">MATVFQANVKPLFAARAYKSLADLKSTITNYKEVYEENCETIYDLPMEWGTKENSPIHPTSDKEINVRPPEPTRTEA</sequence>
<comment type="caution">
    <text evidence="2">The sequence shown here is derived from an EMBL/GenBank/DDBJ whole genome shotgun (WGS) entry which is preliminary data.</text>
</comment>
<name>A0A4C2ABU7_EUMVA</name>
<gene>
    <name evidence="2" type="ORF">EVAR_69398_1</name>
</gene>
<evidence type="ECO:0000313" key="2">
    <source>
        <dbReference type="EMBL" id="GBP98116.1"/>
    </source>
</evidence>
<evidence type="ECO:0000313" key="3">
    <source>
        <dbReference type="Proteomes" id="UP000299102"/>
    </source>
</evidence>
<accession>A0A4C2ABU7</accession>